<keyword evidence="7" id="KW-0175">Coiled coil</keyword>
<name>A0A4P8L3Z2_9BACT</name>
<gene>
    <name evidence="10" type="primary">flgK</name>
    <name evidence="10" type="ORF">FDQ92_11200</name>
</gene>
<feature type="coiled-coil region" evidence="7">
    <location>
        <begin position="159"/>
        <end position="186"/>
    </location>
</feature>
<dbReference type="NCBIfam" id="TIGR02492">
    <property type="entry name" value="flgK_ends"/>
    <property type="match status" value="1"/>
</dbReference>
<dbReference type="PANTHER" id="PTHR30033:SF1">
    <property type="entry name" value="FLAGELLAR HOOK-ASSOCIATED PROTEIN 1"/>
    <property type="match status" value="1"/>
</dbReference>
<dbReference type="GO" id="GO:0044780">
    <property type="term" value="P:bacterial-type flagellum assembly"/>
    <property type="evidence" value="ECO:0007669"/>
    <property type="project" value="InterPro"/>
</dbReference>
<dbReference type="AlphaFoldDB" id="A0A4P8L3Z2"/>
<sequence>MSGLSTTMEIAKGTLLNTQLQIQTVSHNIANAESLNYSRQKAATSTNPAVRERSGWLGQGAQITHVTQARDQFLESRLLETLSSKAYHETRSSALKTAEAYITDEGESGLSHLLGEFWASWDILNMNPDGVSEKESVLQAAQDLASQINGTWAALEDTRLALLDEAENQETRINELLRTIADFNRQIAYSETPSHTANDLRDKRYQAMKELADYIHFDTTEIPGGAVVLSLDGHTLVAGSEVVNTVDFDPSAPALHLKNAASTTTATLTDMETISGKLGGPATAADTIATWQNRLDAFSQTLADQVNAQHPGFFTVGTPPSATLAVSVADASAIDGSNALDIAQLQTATVTFGTPPDTVDMTFSGYWSDIQRNVGTEVASSEFQADFQDTLMNELESQRQNVSGVSIDEEMVDLLKYQQLYQAAAKLIQNTANMLQTAIDMVP</sequence>
<evidence type="ECO:0000259" key="8">
    <source>
        <dbReference type="Pfam" id="PF06429"/>
    </source>
</evidence>
<evidence type="ECO:0000313" key="11">
    <source>
        <dbReference type="Proteomes" id="UP000298602"/>
    </source>
</evidence>
<dbReference type="PANTHER" id="PTHR30033">
    <property type="entry name" value="FLAGELLAR HOOK-ASSOCIATED PROTEIN 1"/>
    <property type="match status" value="1"/>
</dbReference>
<evidence type="ECO:0000259" key="9">
    <source>
        <dbReference type="Pfam" id="PF22638"/>
    </source>
</evidence>
<feature type="domain" description="Flagellar hook-associated protein FlgK helical" evidence="9">
    <location>
        <begin position="99"/>
        <end position="310"/>
    </location>
</feature>
<dbReference type="Pfam" id="PF06429">
    <property type="entry name" value="Flg_bbr_C"/>
    <property type="match status" value="1"/>
</dbReference>
<comment type="subcellular location">
    <subcellularLocation>
        <location evidence="1">Bacterial flagellum</location>
    </subcellularLocation>
    <subcellularLocation>
        <location evidence="2">Secreted</location>
    </subcellularLocation>
</comment>
<dbReference type="Proteomes" id="UP000298602">
    <property type="component" value="Chromosome"/>
</dbReference>
<dbReference type="OrthoDB" id="9802553at2"/>
<evidence type="ECO:0000256" key="2">
    <source>
        <dbReference type="ARBA" id="ARBA00004613"/>
    </source>
</evidence>
<keyword evidence="10" id="KW-0969">Cilium</keyword>
<evidence type="ECO:0000256" key="1">
    <source>
        <dbReference type="ARBA" id="ARBA00004365"/>
    </source>
</evidence>
<keyword evidence="11" id="KW-1185">Reference proteome</keyword>
<proteinExistence type="inferred from homology"/>
<evidence type="ECO:0000256" key="7">
    <source>
        <dbReference type="SAM" id="Coils"/>
    </source>
</evidence>
<accession>A0A4P8L3Z2</accession>
<dbReference type="GO" id="GO:0009424">
    <property type="term" value="C:bacterial-type flagellum hook"/>
    <property type="evidence" value="ECO:0007669"/>
    <property type="project" value="InterPro"/>
</dbReference>
<feature type="domain" description="Flagellar basal-body/hook protein C-terminal" evidence="8">
    <location>
        <begin position="399"/>
        <end position="441"/>
    </location>
</feature>
<evidence type="ECO:0000256" key="6">
    <source>
        <dbReference type="ARBA" id="ARBA00023143"/>
    </source>
</evidence>
<dbReference type="SUPFAM" id="SSF64518">
    <property type="entry name" value="Phase 1 flagellin"/>
    <property type="match status" value="1"/>
</dbReference>
<keyword evidence="6" id="KW-0975">Bacterial flagellum</keyword>
<reference evidence="10 11" key="1">
    <citation type="submission" date="2019-05" db="EMBL/GenBank/DDBJ databases">
        <title>The Complete Genome Sequence of the n-alkane-degrading Desulfoglaeba alkanexedens ALDC reveals multiple alkylsuccinate synthase gene clusters.</title>
        <authorList>
            <person name="Callaghan A.V."/>
            <person name="Davidova I.A."/>
            <person name="Duncan K.E."/>
            <person name="Morris B."/>
            <person name="McInerney M.J."/>
        </authorList>
    </citation>
    <scope>NUCLEOTIDE SEQUENCE [LARGE SCALE GENOMIC DNA]</scope>
    <source>
        <strain evidence="10 11">ALDC</strain>
    </source>
</reference>
<reference evidence="10 11" key="2">
    <citation type="submission" date="2019-05" db="EMBL/GenBank/DDBJ databases">
        <authorList>
            <person name="Suflita J.M."/>
            <person name="Marks C.R."/>
        </authorList>
    </citation>
    <scope>NUCLEOTIDE SEQUENCE [LARGE SCALE GENOMIC DNA]</scope>
    <source>
        <strain evidence="10 11">ALDC</strain>
    </source>
</reference>
<evidence type="ECO:0000256" key="4">
    <source>
        <dbReference type="ARBA" id="ARBA00016244"/>
    </source>
</evidence>
<keyword evidence="5" id="KW-0964">Secreted</keyword>
<evidence type="ECO:0000256" key="5">
    <source>
        <dbReference type="ARBA" id="ARBA00022525"/>
    </source>
</evidence>
<evidence type="ECO:0000313" key="10">
    <source>
        <dbReference type="EMBL" id="QCQ22686.1"/>
    </source>
</evidence>
<keyword evidence="10" id="KW-0282">Flagellum</keyword>
<dbReference type="GO" id="GO:0005198">
    <property type="term" value="F:structural molecule activity"/>
    <property type="evidence" value="ECO:0007669"/>
    <property type="project" value="InterPro"/>
</dbReference>
<dbReference type="EMBL" id="CP040098">
    <property type="protein sequence ID" value="QCQ22686.1"/>
    <property type="molecule type" value="Genomic_DNA"/>
</dbReference>
<dbReference type="KEGG" id="dax:FDQ92_11200"/>
<protein>
    <recommendedName>
        <fullName evidence="4">Flagellar hook-associated protein 1</fullName>
    </recommendedName>
</protein>
<dbReference type="InterPro" id="IPR053927">
    <property type="entry name" value="FlgK_helical"/>
</dbReference>
<evidence type="ECO:0000256" key="3">
    <source>
        <dbReference type="ARBA" id="ARBA00009677"/>
    </source>
</evidence>
<keyword evidence="10" id="KW-0966">Cell projection</keyword>
<dbReference type="RefSeq" id="WP_137424970.1">
    <property type="nucleotide sequence ID" value="NZ_CP040098.1"/>
</dbReference>
<dbReference type="GO" id="GO:0005576">
    <property type="term" value="C:extracellular region"/>
    <property type="evidence" value="ECO:0007669"/>
    <property type="project" value="UniProtKB-SubCell"/>
</dbReference>
<dbReference type="Pfam" id="PF22638">
    <property type="entry name" value="FlgK_D1"/>
    <property type="match status" value="1"/>
</dbReference>
<dbReference type="InterPro" id="IPR010930">
    <property type="entry name" value="Flg_bb/hook_C_dom"/>
</dbReference>
<organism evidence="10 11">
    <name type="scientific">Desulfoglaeba alkanexedens ALDC</name>
    <dbReference type="NCBI Taxonomy" id="980445"/>
    <lineage>
        <taxon>Bacteria</taxon>
        <taxon>Pseudomonadati</taxon>
        <taxon>Thermodesulfobacteriota</taxon>
        <taxon>Syntrophobacteria</taxon>
        <taxon>Syntrophobacterales</taxon>
        <taxon>Syntrophobacteraceae</taxon>
        <taxon>Desulfoglaeba</taxon>
    </lineage>
</organism>
<dbReference type="InterPro" id="IPR002371">
    <property type="entry name" value="FlgK"/>
</dbReference>
<comment type="similarity">
    <text evidence="3">Belongs to the flagella basal body rod proteins family.</text>
</comment>